<evidence type="ECO:0000259" key="9">
    <source>
        <dbReference type="Pfam" id="PF00814"/>
    </source>
</evidence>
<protein>
    <recommendedName>
        <fullName evidence="8">tRNA N6-adenosine threonylcarbamoyltransferase</fullName>
        <ecNumber evidence="8">2.3.1.234</ecNumber>
    </recommendedName>
    <alternativeName>
        <fullName evidence="8">N6-L-threonylcarbamoyladenine synthase</fullName>
        <shortName evidence="8">t(6)A synthase</shortName>
    </alternativeName>
    <alternativeName>
        <fullName evidence="8">t(6)A37 threonylcarbamoyladenosine biosynthesis protein TsaD</fullName>
    </alternativeName>
    <alternativeName>
        <fullName evidence="8">tRNA threonylcarbamoyladenosine biosynthesis protein TsaD</fullName>
    </alternativeName>
</protein>
<dbReference type="Pfam" id="PF00814">
    <property type="entry name" value="TsaD"/>
    <property type="match status" value="1"/>
</dbReference>
<dbReference type="GO" id="GO:0005506">
    <property type="term" value="F:iron ion binding"/>
    <property type="evidence" value="ECO:0007669"/>
    <property type="project" value="UniProtKB-UniRule"/>
</dbReference>
<evidence type="ECO:0000256" key="3">
    <source>
        <dbReference type="ARBA" id="ARBA00022694"/>
    </source>
</evidence>
<feature type="binding site" evidence="8">
    <location>
        <position position="119"/>
    </location>
    <ligand>
        <name>Fe cation</name>
        <dbReference type="ChEBI" id="CHEBI:24875"/>
    </ligand>
</feature>
<dbReference type="RefSeq" id="WP_176294493.1">
    <property type="nucleotide sequence ID" value="NZ_CP051177.1"/>
</dbReference>
<keyword evidence="2 8" id="KW-0808">Transferase</keyword>
<sequence>MNKDIYVLGIETSCDETAASIVKNGREIISNVVASQIDSHKRFGGVVPEIASRHHVEQITLVIEEALQRAQMEPQELDAVAVTEGPGLVGALLIGVNAAKAFAFANSLPLVGVHHIAGHIYANRLEQEMEFPLLALVISGGHTELVYMKEHGSFEVIGETRDDAAGEAYDKVARTLNLPYPGGPHIDRLAHASDGAIDFPRVWLEEGSYDFSFSGLKSAVLNYMHNAKQRGEVVPPEHVAAGFQNSVVEVVTAKALRAAKEYKVHQVIAAGGVAANKGLRTSLSGAFEQRGIPFFIPPLSLCTDNAAMIAAAGTVMFEKGLTGNMAMNGRPGMVLSSWG</sequence>
<feature type="binding site" evidence="8">
    <location>
        <position position="187"/>
    </location>
    <ligand>
        <name>substrate</name>
    </ligand>
</feature>
<dbReference type="EMBL" id="CP051177">
    <property type="protein sequence ID" value="QKX50876.1"/>
    <property type="molecule type" value="Genomic_DNA"/>
</dbReference>
<dbReference type="PRINTS" id="PR00789">
    <property type="entry name" value="OSIALOPTASE"/>
</dbReference>
<evidence type="ECO:0000256" key="5">
    <source>
        <dbReference type="ARBA" id="ARBA00023004"/>
    </source>
</evidence>
<feature type="binding site" evidence="8">
    <location>
        <position position="276"/>
    </location>
    <ligand>
        <name>substrate</name>
    </ligand>
</feature>
<dbReference type="InterPro" id="IPR043129">
    <property type="entry name" value="ATPase_NBD"/>
</dbReference>
<accession>A0A7H8QA13</accession>
<feature type="binding site" evidence="8">
    <location>
        <position position="170"/>
    </location>
    <ligand>
        <name>substrate</name>
    </ligand>
</feature>
<dbReference type="PANTHER" id="PTHR11735:SF6">
    <property type="entry name" value="TRNA N6-ADENOSINE THREONYLCARBAMOYLTRANSFERASE, MITOCHONDRIAL"/>
    <property type="match status" value="1"/>
</dbReference>
<dbReference type="Gene3D" id="3.30.420.40">
    <property type="match status" value="2"/>
</dbReference>
<comment type="catalytic activity">
    <reaction evidence="7 8">
        <text>L-threonylcarbamoyladenylate + adenosine(37) in tRNA = N(6)-L-threonylcarbamoyladenosine(37) in tRNA + AMP + H(+)</text>
        <dbReference type="Rhea" id="RHEA:37059"/>
        <dbReference type="Rhea" id="RHEA-COMP:10162"/>
        <dbReference type="Rhea" id="RHEA-COMP:10163"/>
        <dbReference type="ChEBI" id="CHEBI:15378"/>
        <dbReference type="ChEBI" id="CHEBI:73682"/>
        <dbReference type="ChEBI" id="CHEBI:74411"/>
        <dbReference type="ChEBI" id="CHEBI:74418"/>
        <dbReference type="ChEBI" id="CHEBI:456215"/>
        <dbReference type="EC" id="2.3.1.234"/>
    </reaction>
</comment>
<dbReference type="HAMAP" id="MF_01445">
    <property type="entry name" value="TsaD"/>
    <property type="match status" value="1"/>
</dbReference>
<dbReference type="GO" id="GO:0005737">
    <property type="term" value="C:cytoplasm"/>
    <property type="evidence" value="ECO:0007669"/>
    <property type="project" value="UniProtKB-SubCell"/>
</dbReference>
<evidence type="ECO:0000256" key="7">
    <source>
        <dbReference type="ARBA" id="ARBA00048117"/>
    </source>
</evidence>
<dbReference type="FunFam" id="3.30.420.40:FF:000040">
    <property type="entry name" value="tRNA N6-adenosine threonylcarbamoyltransferase"/>
    <property type="match status" value="1"/>
</dbReference>
<dbReference type="InterPro" id="IPR017861">
    <property type="entry name" value="KAE1/TsaD"/>
</dbReference>
<feature type="binding site" evidence="8">
    <location>
        <position position="304"/>
    </location>
    <ligand>
        <name>Fe cation</name>
        <dbReference type="ChEBI" id="CHEBI:24875"/>
    </ligand>
</feature>
<comment type="subcellular location">
    <subcellularLocation>
        <location evidence="8">Cytoplasm</location>
    </subcellularLocation>
</comment>
<dbReference type="AlphaFoldDB" id="A0A7H8QA13"/>
<evidence type="ECO:0000313" key="11">
    <source>
        <dbReference type="Proteomes" id="UP000509222"/>
    </source>
</evidence>
<reference evidence="11" key="1">
    <citation type="submission" date="2020-06" db="EMBL/GenBank/DDBJ databases">
        <title>Isolation of Planomicrobium glaciei.</title>
        <authorList>
            <person name="Malisova L."/>
            <person name="Safrankova R."/>
            <person name="Jakubu V."/>
            <person name="Spanelova P."/>
        </authorList>
    </citation>
    <scope>NUCLEOTIDE SEQUENCE [LARGE SCALE GENOMIC DNA]</scope>
    <source>
        <strain evidence="11">NRL-ATB46093</strain>
    </source>
</reference>
<evidence type="ECO:0000313" key="10">
    <source>
        <dbReference type="EMBL" id="QKX50876.1"/>
    </source>
</evidence>
<comment type="function">
    <text evidence="8">Required for the formation of a threonylcarbamoyl group on adenosine at position 37 (t(6)A37) in tRNAs that read codons beginning with adenine. Is involved in the transfer of the threonylcarbamoyl moiety of threonylcarbamoyl-AMP (TC-AMP) to the N6 group of A37, together with TsaE and TsaB. TsaD likely plays a direct catalytic role in this reaction.</text>
</comment>
<dbReference type="PANTHER" id="PTHR11735">
    <property type="entry name" value="TRNA N6-ADENOSINE THREONYLCARBAMOYLTRANSFERASE"/>
    <property type="match status" value="1"/>
</dbReference>
<keyword evidence="5 8" id="KW-0408">Iron</keyword>
<feature type="binding site" evidence="8">
    <location>
        <position position="115"/>
    </location>
    <ligand>
        <name>Fe cation</name>
        <dbReference type="ChEBI" id="CHEBI:24875"/>
    </ligand>
</feature>
<name>A0A7H8QA13_9BACL</name>
<evidence type="ECO:0000256" key="6">
    <source>
        <dbReference type="ARBA" id="ARBA00023315"/>
    </source>
</evidence>
<dbReference type="NCBIfam" id="TIGR03723">
    <property type="entry name" value="T6A_TsaD_YgjD"/>
    <property type="match status" value="1"/>
</dbReference>
<comment type="cofactor">
    <cofactor evidence="8">
        <name>Fe(2+)</name>
        <dbReference type="ChEBI" id="CHEBI:29033"/>
    </cofactor>
    <text evidence="8">Binds 1 Fe(2+) ion per subunit.</text>
</comment>
<evidence type="ECO:0000256" key="4">
    <source>
        <dbReference type="ARBA" id="ARBA00022723"/>
    </source>
</evidence>
<keyword evidence="4 8" id="KW-0479">Metal-binding</keyword>
<dbReference type="InterPro" id="IPR022450">
    <property type="entry name" value="TsaD"/>
</dbReference>
<comment type="similarity">
    <text evidence="8">Belongs to the KAE1 / TsaD family.</text>
</comment>
<dbReference type="EC" id="2.3.1.234" evidence="8"/>
<gene>
    <name evidence="8 10" type="primary">tsaD</name>
    <name evidence="10" type="ORF">HF394_09955</name>
</gene>
<evidence type="ECO:0000256" key="1">
    <source>
        <dbReference type="ARBA" id="ARBA00022490"/>
    </source>
</evidence>
<dbReference type="Proteomes" id="UP000509222">
    <property type="component" value="Chromosome"/>
</dbReference>
<dbReference type="GO" id="GO:0002949">
    <property type="term" value="P:tRNA threonylcarbamoyladenosine modification"/>
    <property type="evidence" value="ECO:0007669"/>
    <property type="project" value="UniProtKB-UniRule"/>
</dbReference>
<dbReference type="NCBIfam" id="TIGR00329">
    <property type="entry name" value="gcp_kae1"/>
    <property type="match status" value="1"/>
</dbReference>
<dbReference type="FunFam" id="3.30.420.40:FF:000012">
    <property type="entry name" value="tRNA N6-adenosine threonylcarbamoyltransferase"/>
    <property type="match status" value="1"/>
</dbReference>
<proteinExistence type="inferred from homology"/>
<feature type="binding site" evidence="8">
    <location>
        <position position="183"/>
    </location>
    <ligand>
        <name>substrate</name>
    </ligand>
</feature>
<keyword evidence="3 8" id="KW-0819">tRNA processing</keyword>
<dbReference type="GO" id="GO:0061711">
    <property type="term" value="F:tRNA N(6)-L-threonylcarbamoyladenine synthase activity"/>
    <property type="evidence" value="ECO:0007669"/>
    <property type="project" value="UniProtKB-EC"/>
</dbReference>
<evidence type="ECO:0000256" key="2">
    <source>
        <dbReference type="ARBA" id="ARBA00022679"/>
    </source>
</evidence>
<organism evidence="10 11">
    <name type="scientific">Planococcus glaciei</name>
    <dbReference type="NCBI Taxonomy" id="459472"/>
    <lineage>
        <taxon>Bacteria</taxon>
        <taxon>Bacillati</taxon>
        <taxon>Bacillota</taxon>
        <taxon>Bacilli</taxon>
        <taxon>Bacillales</taxon>
        <taxon>Caryophanaceae</taxon>
        <taxon>Planococcus</taxon>
    </lineage>
</organism>
<dbReference type="InterPro" id="IPR000905">
    <property type="entry name" value="Gcp-like_dom"/>
</dbReference>
<keyword evidence="11" id="KW-1185">Reference proteome</keyword>
<dbReference type="CDD" id="cd24133">
    <property type="entry name" value="ASKHA_NBD_TsaD_bac"/>
    <property type="match status" value="1"/>
</dbReference>
<dbReference type="SUPFAM" id="SSF53067">
    <property type="entry name" value="Actin-like ATPase domain"/>
    <property type="match status" value="2"/>
</dbReference>
<feature type="domain" description="Gcp-like" evidence="9">
    <location>
        <begin position="27"/>
        <end position="310"/>
    </location>
</feature>
<feature type="binding site" evidence="8">
    <location>
        <begin position="137"/>
        <end position="141"/>
    </location>
    <ligand>
        <name>substrate</name>
    </ligand>
</feature>
<keyword evidence="6 8" id="KW-0012">Acyltransferase</keyword>
<evidence type="ECO:0000256" key="8">
    <source>
        <dbReference type="HAMAP-Rule" id="MF_01445"/>
    </source>
</evidence>
<keyword evidence="1 8" id="KW-0963">Cytoplasm</keyword>